<dbReference type="InterPro" id="IPR004447">
    <property type="entry name" value="Peptidase_S41A"/>
</dbReference>
<feature type="compositionally biased region" description="Basic and acidic residues" evidence="6">
    <location>
        <begin position="531"/>
        <end position="561"/>
    </location>
</feature>
<dbReference type="Pfam" id="PF03572">
    <property type="entry name" value="Peptidase_S41"/>
    <property type="match status" value="1"/>
</dbReference>
<dbReference type="Gene3D" id="3.90.226.10">
    <property type="entry name" value="2-enoyl-CoA Hydratase, Chain A, domain 1"/>
    <property type="match status" value="1"/>
</dbReference>
<evidence type="ECO:0000256" key="4">
    <source>
        <dbReference type="ARBA" id="ARBA00022825"/>
    </source>
</evidence>
<keyword evidence="3 5" id="KW-0378">Hydrolase</keyword>
<dbReference type="Pfam" id="PF22694">
    <property type="entry name" value="CtpB_N-like"/>
    <property type="match status" value="1"/>
</dbReference>
<dbReference type="NCBIfam" id="TIGR00225">
    <property type="entry name" value="prc"/>
    <property type="match status" value="1"/>
</dbReference>
<protein>
    <submittedName>
        <fullName evidence="8">S41 family peptidase</fullName>
    </submittedName>
</protein>
<keyword evidence="2 5" id="KW-0645">Protease</keyword>
<dbReference type="Gene3D" id="2.30.42.10">
    <property type="match status" value="1"/>
</dbReference>
<dbReference type="GO" id="GO:0006508">
    <property type="term" value="P:proteolysis"/>
    <property type="evidence" value="ECO:0007669"/>
    <property type="project" value="UniProtKB-KW"/>
</dbReference>
<dbReference type="InterPro" id="IPR005151">
    <property type="entry name" value="Tail-specific_protease"/>
</dbReference>
<dbReference type="AlphaFoldDB" id="A0A538SNZ0"/>
<dbReference type="PANTHER" id="PTHR32060">
    <property type="entry name" value="TAIL-SPECIFIC PROTEASE"/>
    <property type="match status" value="1"/>
</dbReference>
<evidence type="ECO:0000256" key="5">
    <source>
        <dbReference type="RuleBase" id="RU004404"/>
    </source>
</evidence>
<dbReference type="InterPro" id="IPR041489">
    <property type="entry name" value="PDZ_6"/>
</dbReference>
<sequence length="561" mass="61309">MIRRRILLVALLAILFAIGWWAGRGRATTSLYSNLDLFVEVIHKVEENYVDPVEPKRLIDGALKGMLKGLDPYSQYLDHKAYDALQDVTQGKFSGIGVVVGVRDNYPTVISPIEGSPAWEAGLRSGDAIVRVEGRSTQGFTIEDVAGLLRGPEGSPVRLSVRREGEGDERDFTLTRREIATPSVPYAFMEDDQVGYVRVASFSEKTGAELRAALARLRAAGARRLVLDMRRNPGGLLDQAVDVAEQFLPHGALIVSTRGRVRAQENKFFSSEPHPETRWPMVVLVDEGSASAAEIVAGALQDLDRALLMGRTTFGKGSVQSVFPLRGREAALKLTTALYYTPSGRSIHRARRDSLERADDDDSDNDSTPEDHAAPADSARQPAFHTRGGRIVYGGGGIRPDVVVSDDSLPPLTQRIEQRGLPMRFASRWGASHPASRAALRTLPGPVWEGFLAYIRAESVSVDRERLRSERSTLERAVRRELARRAAGDSAAARVALEGEPQVQRAIQLLARSRAPHDVFEVAGLGAPQRGSDRGDPADARRPHNPSDRSGADKRSRGSTN</sequence>
<dbReference type="GO" id="GO:0008236">
    <property type="term" value="F:serine-type peptidase activity"/>
    <property type="evidence" value="ECO:0007669"/>
    <property type="project" value="UniProtKB-KW"/>
</dbReference>
<dbReference type="SUPFAM" id="SSF50156">
    <property type="entry name" value="PDZ domain-like"/>
    <property type="match status" value="1"/>
</dbReference>
<dbReference type="SMART" id="SM00228">
    <property type="entry name" value="PDZ"/>
    <property type="match status" value="1"/>
</dbReference>
<dbReference type="GO" id="GO:0030288">
    <property type="term" value="C:outer membrane-bounded periplasmic space"/>
    <property type="evidence" value="ECO:0007669"/>
    <property type="project" value="TreeGrafter"/>
</dbReference>
<dbReference type="CDD" id="cd06782">
    <property type="entry name" value="cpPDZ_CPP-like"/>
    <property type="match status" value="1"/>
</dbReference>
<dbReference type="InterPro" id="IPR036034">
    <property type="entry name" value="PDZ_sf"/>
</dbReference>
<organism evidence="8 9">
    <name type="scientific">Eiseniibacteriota bacterium</name>
    <dbReference type="NCBI Taxonomy" id="2212470"/>
    <lineage>
        <taxon>Bacteria</taxon>
        <taxon>Candidatus Eiseniibacteriota</taxon>
    </lineage>
</organism>
<dbReference type="FunFam" id="2.30.42.10:FF:000063">
    <property type="entry name" value="Peptidase, S41 family"/>
    <property type="match status" value="1"/>
</dbReference>
<evidence type="ECO:0000259" key="7">
    <source>
        <dbReference type="PROSITE" id="PS50106"/>
    </source>
</evidence>
<dbReference type="Pfam" id="PF17820">
    <property type="entry name" value="PDZ_6"/>
    <property type="match status" value="1"/>
</dbReference>
<feature type="compositionally biased region" description="Acidic residues" evidence="6">
    <location>
        <begin position="358"/>
        <end position="368"/>
    </location>
</feature>
<feature type="region of interest" description="Disordered" evidence="6">
    <location>
        <begin position="349"/>
        <end position="385"/>
    </location>
</feature>
<evidence type="ECO:0000256" key="1">
    <source>
        <dbReference type="ARBA" id="ARBA00009179"/>
    </source>
</evidence>
<dbReference type="Gene3D" id="3.30.750.44">
    <property type="match status" value="1"/>
</dbReference>
<comment type="similarity">
    <text evidence="1 5">Belongs to the peptidase S41A family.</text>
</comment>
<evidence type="ECO:0000313" key="8">
    <source>
        <dbReference type="EMBL" id="TMQ53080.1"/>
    </source>
</evidence>
<dbReference type="SMART" id="SM00245">
    <property type="entry name" value="TSPc"/>
    <property type="match status" value="1"/>
</dbReference>
<dbReference type="PROSITE" id="PS50106">
    <property type="entry name" value="PDZ"/>
    <property type="match status" value="1"/>
</dbReference>
<dbReference type="GO" id="GO:0004175">
    <property type="term" value="F:endopeptidase activity"/>
    <property type="evidence" value="ECO:0007669"/>
    <property type="project" value="TreeGrafter"/>
</dbReference>
<evidence type="ECO:0000256" key="3">
    <source>
        <dbReference type="ARBA" id="ARBA00022801"/>
    </source>
</evidence>
<dbReference type="EMBL" id="VBOT01000024">
    <property type="protein sequence ID" value="TMQ53080.1"/>
    <property type="molecule type" value="Genomic_DNA"/>
</dbReference>
<comment type="caution">
    <text evidence="8">The sequence shown here is derived from an EMBL/GenBank/DDBJ whole genome shotgun (WGS) entry which is preliminary data.</text>
</comment>
<proteinExistence type="inferred from homology"/>
<dbReference type="SUPFAM" id="SSF52096">
    <property type="entry name" value="ClpP/crotonase"/>
    <property type="match status" value="1"/>
</dbReference>
<dbReference type="PANTHER" id="PTHR32060:SF30">
    <property type="entry name" value="CARBOXY-TERMINAL PROCESSING PROTEASE CTPA"/>
    <property type="match status" value="1"/>
</dbReference>
<evidence type="ECO:0000256" key="6">
    <source>
        <dbReference type="SAM" id="MobiDB-lite"/>
    </source>
</evidence>
<dbReference type="GO" id="GO:0007165">
    <property type="term" value="P:signal transduction"/>
    <property type="evidence" value="ECO:0007669"/>
    <property type="project" value="TreeGrafter"/>
</dbReference>
<evidence type="ECO:0000256" key="2">
    <source>
        <dbReference type="ARBA" id="ARBA00022670"/>
    </source>
</evidence>
<dbReference type="CDD" id="cd07560">
    <property type="entry name" value="Peptidase_S41_CPP"/>
    <property type="match status" value="1"/>
</dbReference>
<gene>
    <name evidence="8" type="ORF">E6K73_01855</name>
</gene>
<accession>A0A538SNZ0</accession>
<feature type="domain" description="PDZ" evidence="7">
    <location>
        <begin position="82"/>
        <end position="150"/>
    </location>
</feature>
<feature type="region of interest" description="Disordered" evidence="6">
    <location>
        <begin position="520"/>
        <end position="561"/>
    </location>
</feature>
<reference evidence="8 9" key="1">
    <citation type="journal article" date="2019" name="Nat. Microbiol.">
        <title>Mediterranean grassland soil C-N compound turnover is dependent on rainfall and depth, and is mediated by genomically divergent microorganisms.</title>
        <authorList>
            <person name="Diamond S."/>
            <person name="Andeer P.F."/>
            <person name="Li Z."/>
            <person name="Crits-Christoph A."/>
            <person name="Burstein D."/>
            <person name="Anantharaman K."/>
            <person name="Lane K.R."/>
            <person name="Thomas B.C."/>
            <person name="Pan C."/>
            <person name="Northen T.R."/>
            <person name="Banfield J.F."/>
        </authorList>
    </citation>
    <scope>NUCLEOTIDE SEQUENCE [LARGE SCALE GENOMIC DNA]</scope>
    <source>
        <strain evidence="8">WS_3</strain>
    </source>
</reference>
<dbReference type="InterPro" id="IPR055210">
    <property type="entry name" value="CtpA/B_N"/>
</dbReference>
<dbReference type="InterPro" id="IPR029045">
    <property type="entry name" value="ClpP/crotonase-like_dom_sf"/>
</dbReference>
<dbReference type="InterPro" id="IPR001478">
    <property type="entry name" value="PDZ"/>
</dbReference>
<dbReference type="Proteomes" id="UP000320184">
    <property type="component" value="Unassembled WGS sequence"/>
</dbReference>
<name>A0A538SNZ0_UNCEI</name>
<keyword evidence="4 5" id="KW-0720">Serine protease</keyword>
<evidence type="ECO:0000313" key="9">
    <source>
        <dbReference type="Proteomes" id="UP000320184"/>
    </source>
</evidence>